<name>A0A3P1STB9_9GAMM</name>
<proteinExistence type="predicted"/>
<evidence type="ECO:0000313" key="2">
    <source>
        <dbReference type="EMBL" id="RRD00444.1"/>
    </source>
</evidence>
<dbReference type="EMBL" id="RQXV01000002">
    <property type="protein sequence ID" value="RRD00444.1"/>
    <property type="molecule type" value="Genomic_DNA"/>
</dbReference>
<dbReference type="Pfam" id="PF20661">
    <property type="entry name" value="SutA-RBD"/>
    <property type="match status" value="1"/>
</dbReference>
<dbReference type="Proteomes" id="UP000267535">
    <property type="component" value="Unassembled WGS sequence"/>
</dbReference>
<feature type="domain" description="Transcriptional regulator SutA RNAP-binding" evidence="1">
    <location>
        <begin position="5"/>
        <end position="38"/>
    </location>
</feature>
<reference evidence="2 3" key="1">
    <citation type="submission" date="2018-11" db="EMBL/GenBank/DDBJ databases">
        <title>The draft genome sequence of Amphritea balenae JAMM 1525T.</title>
        <authorList>
            <person name="Fang Z."/>
            <person name="Zhang Y."/>
            <person name="Han X."/>
        </authorList>
    </citation>
    <scope>NUCLEOTIDE SEQUENCE [LARGE SCALE GENOMIC DNA]</scope>
    <source>
        <strain evidence="2 3">JAMM 1525</strain>
    </source>
</reference>
<accession>A0A3P1STB9</accession>
<dbReference type="AlphaFoldDB" id="A0A3P1STB9"/>
<comment type="caution">
    <text evidence="2">The sequence shown here is derived from an EMBL/GenBank/DDBJ whole genome shotgun (WGS) entry which is preliminary data.</text>
</comment>
<organism evidence="2 3">
    <name type="scientific">Amphritea balenae</name>
    <dbReference type="NCBI Taxonomy" id="452629"/>
    <lineage>
        <taxon>Bacteria</taxon>
        <taxon>Pseudomonadati</taxon>
        <taxon>Pseudomonadota</taxon>
        <taxon>Gammaproteobacteria</taxon>
        <taxon>Oceanospirillales</taxon>
        <taxon>Oceanospirillaceae</taxon>
        <taxon>Amphritea</taxon>
    </lineage>
</organism>
<dbReference type="RefSeq" id="WP_124925025.1">
    <property type="nucleotide sequence ID" value="NZ_BMOH01000003.1"/>
</dbReference>
<keyword evidence="3" id="KW-1185">Reference proteome</keyword>
<protein>
    <recommendedName>
        <fullName evidence="1">Transcriptional regulator SutA RNAP-binding domain-containing protein</fullName>
    </recommendedName>
</protein>
<dbReference type="InterPro" id="IPR049191">
    <property type="entry name" value="SutA_RBD"/>
</dbReference>
<sequence>MIKRPTKAELREQLMQQTQAFLQQGGHVDEVDNGATGLVNGSYRNAGFILNPQRQERTPLNNVLAQIDSRKPSRQKPAVSTSIKQSSNRKKVIYDDFGEPLRIVFE</sequence>
<evidence type="ECO:0000259" key="1">
    <source>
        <dbReference type="Pfam" id="PF20661"/>
    </source>
</evidence>
<gene>
    <name evidence="2" type="ORF">EHS89_04960</name>
</gene>
<dbReference type="OrthoDB" id="6077921at2"/>
<evidence type="ECO:0000313" key="3">
    <source>
        <dbReference type="Proteomes" id="UP000267535"/>
    </source>
</evidence>